<comment type="similarity">
    <text evidence="1 2">Belongs to the UPF0102 family.</text>
</comment>
<dbReference type="Pfam" id="PF02021">
    <property type="entry name" value="UPF0102"/>
    <property type="match status" value="1"/>
</dbReference>
<keyword evidence="4" id="KW-1185">Reference proteome</keyword>
<dbReference type="AlphaFoldDB" id="A0A6G8RX42"/>
<dbReference type="GO" id="GO:0003676">
    <property type="term" value="F:nucleic acid binding"/>
    <property type="evidence" value="ECO:0007669"/>
    <property type="project" value="InterPro"/>
</dbReference>
<dbReference type="InterPro" id="IPR011335">
    <property type="entry name" value="Restrct_endonuc-II-like"/>
</dbReference>
<gene>
    <name evidence="3" type="ORF">G8E00_10935</name>
</gene>
<dbReference type="InterPro" id="IPR003509">
    <property type="entry name" value="UPF0102_YraN-like"/>
</dbReference>
<dbReference type="SUPFAM" id="SSF52980">
    <property type="entry name" value="Restriction endonuclease-like"/>
    <property type="match status" value="1"/>
</dbReference>
<dbReference type="Gene3D" id="3.40.1350.10">
    <property type="match status" value="1"/>
</dbReference>
<dbReference type="CDD" id="cd20736">
    <property type="entry name" value="PoNe_Nuclease"/>
    <property type="match status" value="1"/>
</dbReference>
<dbReference type="Proteomes" id="UP000502297">
    <property type="component" value="Chromosome"/>
</dbReference>
<name>A0A6G8RX42_9GAMM</name>
<dbReference type="RefSeq" id="WP_166224551.1">
    <property type="nucleotide sequence ID" value="NZ_CP049801.1"/>
</dbReference>
<proteinExistence type="inferred from homology"/>
<dbReference type="HAMAP" id="MF_00048">
    <property type="entry name" value="UPF0102"/>
    <property type="match status" value="1"/>
</dbReference>
<dbReference type="EMBL" id="CP049801">
    <property type="protein sequence ID" value="QIO06431.1"/>
    <property type="molecule type" value="Genomic_DNA"/>
</dbReference>
<dbReference type="PANTHER" id="PTHR34039:SF1">
    <property type="entry name" value="UPF0102 PROTEIN YRAN"/>
    <property type="match status" value="1"/>
</dbReference>
<evidence type="ECO:0000256" key="2">
    <source>
        <dbReference type="HAMAP-Rule" id="MF_00048"/>
    </source>
</evidence>
<sequence length="141" mass="16620">MARSKQLGQWAEAEAVKLIKDAGYTMIQQNYHSRFGEIDVIAVHEEKQELIFVEVKARSATQWGHAYEVVTASKQIKIYKTALKFIEQHPQFHHHYYRFDVICFDFYKEIAKNLHQDISNLAYDQQWIENAFTLNADLINL</sequence>
<evidence type="ECO:0000313" key="3">
    <source>
        <dbReference type="EMBL" id="QIO06431.1"/>
    </source>
</evidence>
<organism evidence="3 4">
    <name type="scientific">Acinetobacter shaoyimingii</name>
    <dbReference type="NCBI Taxonomy" id="2715164"/>
    <lineage>
        <taxon>Bacteria</taxon>
        <taxon>Pseudomonadati</taxon>
        <taxon>Pseudomonadota</taxon>
        <taxon>Gammaproteobacteria</taxon>
        <taxon>Moraxellales</taxon>
        <taxon>Moraxellaceae</taxon>
        <taxon>Acinetobacter</taxon>
    </lineage>
</organism>
<dbReference type="KEGG" id="asha:G8E00_10935"/>
<reference evidence="3 4" key="1">
    <citation type="submission" date="2020-03" db="EMBL/GenBank/DDBJ databases">
        <authorList>
            <person name="Zhu W."/>
        </authorList>
    </citation>
    <scope>NUCLEOTIDE SEQUENCE [LARGE SCALE GENOMIC DNA]</scope>
    <source>
        <strain evidence="3 4">323-1</strain>
    </source>
</reference>
<protein>
    <recommendedName>
        <fullName evidence="2">UPF0102 protein G8E00_10935</fullName>
    </recommendedName>
</protein>
<evidence type="ECO:0000256" key="1">
    <source>
        <dbReference type="ARBA" id="ARBA00006738"/>
    </source>
</evidence>
<evidence type="ECO:0000313" key="4">
    <source>
        <dbReference type="Proteomes" id="UP000502297"/>
    </source>
</evidence>
<dbReference type="NCBIfam" id="NF009150">
    <property type="entry name" value="PRK12497.1-3"/>
    <property type="match status" value="1"/>
</dbReference>
<dbReference type="InterPro" id="IPR011856">
    <property type="entry name" value="tRNA_endonuc-like_dom_sf"/>
</dbReference>
<accession>A0A6G8RX42</accession>
<dbReference type="NCBIfam" id="TIGR00252">
    <property type="entry name" value="YraN family protein"/>
    <property type="match status" value="1"/>
</dbReference>
<dbReference type="PANTHER" id="PTHR34039">
    <property type="entry name" value="UPF0102 PROTEIN YRAN"/>
    <property type="match status" value="1"/>
</dbReference>